<protein>
    <submittedName>
        <fullName evidence="1">Uncharacterized protein</fullName>
    </submittedName>
</protein>
<reference evidence="1" key="2">
    <citation type="submission" date="2020-06" db="EMBL/GenBank/DDBJ databases">
        <title>Helianthus annuus Genome sequencing and assembly Release 2.</title>
        <authorList>
            <person name="Gouzy J."/>
            <person name="Langlade N."/>
            <person name="Munos S."/>
        </authorList>
    </citation>
    <scope>NUCLEOTIDE SEQUENCE</scope>
    <source>
        <tissue evidence="1">Leaves</tissue>
    </source>
</reference>
<reference evidence="1" key="1">
    <citation type="journal article" date="2017" name="Nature">
        <title>The sunflower genome provides insights into oil metabolism, flowering and Asterid evolution.</title>
        <authorList>
            <person name="Badouin H."/>
            <person name="Gouzy J."/>
            <person name="Grassa C.J."/>
            <person name="Murat F."/>
            <person name="Staton S.E."/>
            <person name="Cottret L."/>
            <person name="Lelandais-Briere C."/>
            <person name="Owens G.L."/>
            <person name="Carrere S."/>
            <person name="Mayjonade B."/>
            <person name="Legrand L."/>
            <person name="Gill N."/>
            <person name="Kane N.C."/>
            <person name="Bowers J.E."/>
            <person name="Hubner S."/>
            <person name="Bellec A."/>
            <person name="Berard A."/>
            <person name="Berges H."/>
            <person name="Blanchet N."/>
            <person name="Boniface M.C."/>
            <person name="Brunel D."/>
            <person name="Catrice O."/>
            <person name="Chaidir N."/>
            <person name="Claudel C."/>
            <person name="Donnadieu C."/>
            <person name="Faraut T."/>
            <person name="Fievet G."/>
            <person name="Helmstetter N."/>
            <person name="King M."/>
            <person name="Knapp S.J."/>
            <person name="Lai Z."/>
            <person name="Le Paslier M.C."/>
            <person name="Lippi Y."/>
            <person name="Lorenzon L."/>
            <person name="Mandel J.R."/>
            <person name="Marage G."/>
            <person name="Marchand G."/>
            <person name="Marquand E."/>
            <person name="Bret-Mestries E."/>
            <person name="Morien E."/>
            <person name="Nambeesan S."/>
            <person name="Nguyen T."/>
            <person name="Pegot-Espagnet P."/>
            <person name="Pouilly N."/>
            <person name="Raftis F."/>
            <person name="Sallet E."/>
            <person name="Schiex T."/>
            <person name="Thomas J."/>
            <person name="Vandecasteele C."/>
            <person name="Vares D."/>
            <person name="Vear F."/>
            <person name="Vautrin S."/>
            <person name="Crespi M."/>
            <person name="Mangin B."/>
            <person name="Burke J.M."/>
            <person name="Salse J."/>
            <person name="Munos S."/>
            <person name="Vincourt P."/>
            <person name="Rieseberg L.H."/>
            <person name="Langlade N.B."/>
        </authorList>
    </citation>
    <scope>NUCLEOTIDE SEQUENCE</scope>
    <source>
        <tissue evidence="1">Leaves</tissue>
    </source>
</reference>
<keyword evidence="2" id="KW-1185">Reference proteome</keyword>
<dbReference type="Proteomes" id="UP000215914">
    <property type="component" value="Unassembled WGS sequence"/>
</dbReference>
<accession>A0A9K3HJ88</accession>
<comment type="caution">
    <text evidence="1">The sequence shown here is derived from an EMBL/GenBank/DDBJ whole genome shotgun (WGS) entry which is preliminary data.</text>
</comment>
<dbReference type="Gramene" id="mRNA:HanXRQr2_Chr12g0558421">
    <property type="protein sequence ID" value="CDS:HanXRQr2_Chr12g0558421.1"/>
    <property type="gene ID" value="HanXRQr2_Chr12g0558421"/>
</dbReference>
<evidence type="ECO:0000313" key="1">
    <source>
        <dbReference type="EMBL" id="KAF5779355.1"/>
    </source>
</evidence>
<organism evidence="1 2">
    <name type="scientific">Helianthus annuus</name>
    <name type="common">Common sunflower</name>
    <dbReference type="NCBI Taxonomy" id="4232"/>
    <lineage>
        <taxon>Eukaryota</taxon>
        <taxon>Viridiplantae</taxon>
        <taxon>Streptophyta</taxon>
        <taxon>Embryophyta</taxon>
        <taxon>Tracheophyta</taxon>
        <taxon>Spermatophyta</taxon>
        <taxon>Magnoliopsida</taxon>
        <taxon>eudicotyledons</taxon>
        <taxon>Gunneridae</taxon>
        <taxon>Pentapetalae</taxon>
        <taxon>asterids</taxon>
        <taxon>campanulids</taxon>
        <taxon>Asterales</taxon>
        <taxon>Asteraceae</taxon>
        <taxon>Asteroideae</taxon>
        <taxon>Heliantheae alliance</taxon>
        <taxon>Heliantheae</taxon>
        <taxon>Helianthus</taxon>
    </lineage>
</organism>
<dbReference type="EMBL" id="MNCJ02000327">
    <property type="protein sequence ID" value="KAF5779355.1"/>
    <property type="molecule type" value="Genomic_DNA"/>
</dbReference>
<dbReference type="AlphaFoldDB" id="A0A9K3HJ88"/>
<name>A0A9K3HJ88_HELAN</name>
<sequence>MPSSHLFTNFILTPKMLQKPKTFIQPTIPHPLITLRYRRFNRPAPRQRLNVFRWRRRRKRPFKEPSGCRRR</sequence>
<proteinExistence type="predicted"/>
<gene>
    <name evidence="1" type="ORF">HanXRQr2_Chr12g0558421</name>
</gene>
<evidence type="ECO:0000313" key="2">
    <source>
        <dbReference type="Proteomes" id="UP000215914"/>
    </source>
</evidence>